<comment type="domain">
    <text evidence="1">The twin CX3C motif contains 4 conserved Cys residues that form 2 disulfide bonds in the mitochondrial intermembrane space.</text>
</comment>
<reference evidence="3 4" key="1">
    <citation type="journal article" date="2015" name="Proc. Natl. Acad. Sci. U.S.A.">
        <title>The resurrection genome of Boea hygrometrica: A blueprint for survival of dehydration.</title>
        <authorList>
            <person name="Xiao L."/>
            <person name="Yang G."/>
            <person name="Zhang L."/>
            <person name="Yang X."/>
            <person name="Zhao S."/>
            <person name="Ji Z."/>
            <person name="Zhou Q."/>
            <person name="Hu M."/>
            <person name="Wang Y."/>
            <person name="Chen M."/>
            <person name="Xu Y."/>
            <person name="Jin H."/>
            <person name="Xiao X."/>
            <person name="Hu G."/>
            <person name="Bao F."/>
            <person name="Hu Y."/>
            <person name="Wan P."/>
            <person name="Li L."/>
            <person name="Deng X."/>
            <person name="Kuang T."/>
            <person name="Xiang C."/>
            <person name="Zhu J.K."/>
            <person name="Oliver M.J."/>
            <person name="He Y."/>
        </authorList>
    </citation>
    <scope>NUCLEOTIDE SEQUENCE [LARGE SCALE GENOMIC DNA]</scope>
    <source>
        <strain evidence="4">cv. XS01</strain>
    </source>
</reference>
<dbReference type="InterPro" id="IPR004217">
    <property type="entry name" value="Tim10-like"/>
</dbReference>
<keyword evidence="1" id="KW-0813">Transport</keyword>
<dbReference type="InterPro" id="IPR035427">
    <property type="entry name" value="Tim10-like_dom_sf"/>
</dbReference>
<dbReference type="GO" id="GO:0015031">
    <property type="term" value="P:protein transport"/>
    <property type="evidence" value="ECO:0007669"/>
    <property type="project" value="UniProtKB-KW"/>
</dbReference>
<proteinExistence type="inferred from homology"/>
<sequence>MVSEMIGKLTSACWDKCITGTPGSKFSSSESTCLANCAQRYMDMSLIIMKRLQQ</sequence>
<dbReference type="Pfam" id="PF02953">
    <property type="entry name" value="zf-Tim10_DDP"/>
    <property type="match status" value="1"/>
</dbReference>
<dbReference type="EMBL" id="KV010014">
    <property type="protein sequence ID" value="KZV28742.1"/>
    <property type="molecule type" value="Genomic_DNA"/>
</dbReference>
<keyword evidence="1" id="KW-1015">Disulfide bond</keyword>
<dbReference type="OrthoDB" id="344165at2759"/>
<organism evidence="3 4">
    <name type="scientific">Dorcoceras hygrometricum</name>
    <dbReference type="NCBI Taxonomy" id="472368"/>
    <lineage>
        <taxon>Eukaryota</taxon>
        <taxon>Viridiplantae</taxon>
        <taxon>Streptophyta</taxon>
        <taxon>Embryophyta</taxon>
        <taxon>Tracheophyta</taxon>
        <taxon>Spermatophyta</taxon>
        <taxon>Magnoliopsida</taxon>
        <taxon>eudicotyledons</taxon>
        <taxon>Gunneridae</taxon>
        <taxon>Pentapetalae</taxon>
        <taxon>asterids</taxon>
        <taxon>lamiids</taxon>
        <taxon>Lamiales</taxon>
        <taxon>Gesneriaceae</taxon>
        <taxon>Didymocarpoideae</taxon>
        <taxon>Trichosporeae</taxon>
        <taxon>Loxocarpinae</taxon>
        <taxon>Dorcoceras</taxon>
    </lineage>
</organism>
<name>A0A2Z7B316_9LAMI</name>
<keyword evidence="4" id="KW-1185">Reference proteome</keyword>
<dbReference type="Proteomes" id="UP000250235">
    <property type="component" value="Unassembled WGS sequence"/>
</dbReference>
<keyword evidence="1" id="KW-0143">Chaperone</keyword>
<evidence type="ECO:0000313" key="4">
    <source>
        <dbReference type="Proteomes" id="UP000250235"/>
    </source>
</evidence>
<comment type="subunit">
    <text evidence="1">Heterohexamer.</text>
</comment>
<evidence type="ECO:0000313" key="3">
    <source>
        <dbReference type="EMBL" id="KZV28742.1"/>
    </source>
</evidence>
<protein>
    <recommendedName>
        <fullName evidence="1">Mitochondrial import inner membrane translocase subunit</fullName>
    </recommendedName>
</protein>
<accession>A0A2Z7B316</accession>
<dbReference type="GO" id="GO:0005743">
    <property type="term" value="C:mitochondrial inner membrane"/>
    <property type="evidence" value="ECO:0007669"/>
    <property type="project" value="UniProtKB-SubCell"/>
</dbReference>
<dbReference type="SUPFAM" id="SSF144122">
    <property type="entry name" value="Tim10-like"/>
    <property type="match status" value="1"/>
</dbReference>
<keyword evidence="1" id="KW-0653">Protein transport</keyword>
<feature type="domain" description="Tim10-like" evidence="2">
    <location>
        <begin position="1"/>
        <end position="54"/>
    </location>
</feature>
<comment type="function">
    <text evidence="1">Mitochondrial intermembrane chaperone that participates in the import and insertion of some multi-pass transmembrane proteins into the mitochondrial inner membrane. Also required for the transfer of beta-barrel precursors from the TOM complex to the sorting and assembly machinery (SAM complex) of the outer membrane. Acts as a chaperone-like protein that protects the hydrophobic precursors from aggregation and guide them through the mitochondrial intermembrane space.</text>
</comment>
<keyword evidence="1" id="KW-0472">Membrane</keyword>
<evidence type="ECO:0000259" key="2">
    <source>
        <dbReference type="Pfam" id="PF02953"/>
    </source>
</evidence>
<keyword evidence="1" id="KW-0811">Translocation</keyword>
<evidence type="ECO:0000256" key="1">
    <source>
        <dbReference type="RuleBase" id="RU367043"/>
    </source>
</evidence>
<dbReference type="Gene3D" id="1.10.287.810">
    <property type="entry name" value="Mitochondrial import inner membrane translocase subunit tim13 like domains"/>
    <property type="match status" value="1"/>
</dbReference>
<dbReference type="AlphaFoldDB" id="A0A2Z7B316"/>
<comment type="subcellular location">
    <subcellularLocation>
        <location evidence="1">Mitochondrion inner membrane</location>
        <topology evidence="1">Peripheral membrane protein</topology>
        <orientation evidence="1">Intermembrane side</orientation>
    </subcellularLocation>
</comment>
<keyword evidence="1" id="KW-0999">Mitochondrion inner membrane</keyword>
<gene>
    <name evidence="3" type="ORF">F511_32011</name>
</gene>
<comment type="similarity">
    <text evidence="1">Belongs to the small Tim family.</text>
</comment>
<keyword evidence="1" id="KW-0496">Mitochondrion</keyword>